<dbReference type="InterPro" id="IPR037066">
    <property type="entry name" value="Plug_dom_sf"/>
</dbReference>
<keyword evidence="2 8" id="KW-0813">Transport</keyword>
<evidence type="ECO:0000256" key="2">
    <source>
        <dbReference type="ARBA" id="ARBA00022448"/>
    </source>
</evidence>
<evidence type="ECO:0000256" key="5">
    <source>
        <dbReference type="ARBA" id="ARBA00023077"/>
    </source>
</evidence>
<evidence type="ECO:0000313" key="13">
    <source>
        <dbReference type="Proteomes" id="UP000619761"/>
    </source>
</evidence>
<dbReference type="InterPro" id="IPR036942">
    <property type="entry name" value="Beta-barrel_TonB_sf"/>
</dbReference>
<comment type="subcellular location">
    <subcellularLocation>
        <location evidence="1 8">Cell outer membrane</location>
        <topology evidence="1 8">Multi-pass membrane protein</topology>
    </subcellularLocation>
</comment>
<evidence type="ECO:0000256" key="4">
    <source>
        <dbReference type="ARBA" id="ARBA00022692"/>
    </source>
</evidence>
<feature type="domain" description="TonB-dependent receptor-like beta-barrel" evidence="10">
    <location>
        <begin position="230"/>
        <end position="603"/>
    </location>
</feature>
<dbReference type="PANTHER" id="PTHR30069">
    <property type="entry name" value="TONB-DEPENDENT OUTER MEMBRANE RECEPTOR"/>
    <property type="match status" value="1"/>
</dbReference>
<dbReference type="SUPFAM" id="SSF56935">
    <property type="entry name" value="Porins"/>
    <property type="match status" value="1"/>
</dbReference>
<accession>A0ABQ3ASG1</accession>
<comment type="caution">
    <text evidence="12">The sequence shown here is derived from an EMBL/GenBank/DDBJ whole genome shotgun (WGS) entry which is preliminary data.</text>
</comment>
<dbReference type="InterPro" id="IPR012910">
    <property type="entry name" value="Plug_dom"/>
</dbReference>
<evidence type="ECO:0000256" key="7">
    <source>
        <dbReference type="ARBA" id="ARBA00023237"/>
    </source>
</evidence>
<gene>
    <name evidence="12" type="ORF">GCM10011613_06330</name>
</gene>
<protein>
    <submittedName>
        <fullName evidence="12">TonB-dependent receptor</fullName>
    </submittedName>
</protein>
<keyword evidence="7 8" id="KW-0998">Cell outer membrane</keyword>
<evidence type="ECO:0000256" key="6">
    <source>
        <dbReference type="ARBA" id="ARBA00023136"/>
    </source>
</evidence>
<dbReference type="Gene3D" id="2.40.170.20">
    <property type="entry name" value="TonB-dependent receptor, beta-barrel domain"/>
    <property type="match status" value="1"/>
</dbReference>
<organism evidence="12 13">
    <name type="scientific">Cellvibrio zantedeschiae</name>
    <dbReference type="NCBI Taxonomy" id="1237077"/>
    <lineage>
        <taxon>Bacteria</taxon>
        <taxon>Pseudomonadati</taxon>
        <taxon>Pseudomonadota</taxon>
        <taxon>Gammaproteobacteria</taxon>
        <taxon>Cellvibrionales</taxon>
        <taxon>Cellvibrionaceae</taxon>
        <taxon>Cellvibrio</taxon>
    </lineage>
</organism>
<evidence type="ECO:0000256" key="1">
    <source>
        <dbReference type="ARBA" id="ARBA00004571"/>
    </source>
</evidence>
<dbReference type="Pfam" id="PF07715">
    <property type="entry name" value="Plug"/>
    <property type="match status" value="1"/>
</dbReference>
<dbReference type="PROSITE" id="PS52016">
    <property type="entry name" value="TONB_DEPENDENT_REC_3"/>
    <property type="match status" value="1"/>
</dbReference>
<dbReference type="Proteomes" id="UP000619761">
    <property type="component" value="Unassembled WGS sequence"/>
</dbReference>
<evidence type="ECO:0000256" key="3">
    <source>
        <dbReference type="ARBA" id="ARBA00022452"/>
    </source>
</evidence>
<evidence type="ECO:0000256" key="9">
    <source>
        <dbReference type="RuleBase" id="RU003357"/>
    </source>
</evidence>
<dbReference type="InterPro" id="IPR000531">
    <property type="entry name" value="Beta-barrel_TonB"/>
</dbReference>
<evidence type="ECO:0000259" key="10">
    <source>
        <dbReference type="Pfam" id="PF00593"/>
    </source>
</evidence>
<dbReference type="Gene3D" id="2.170.130.10">
    <property type="entry name" value="TonB-dependent receptor, plug domain"/>
    <property type="match status" value="1"/>
</dbReference>
<keyword evidence="3 8" id="KW-1134">Transmembrane beta strand</keyword>
<keyword evidence="12" id="KW-0675">Receptor</keyword>
<proteinExistence type="inferred from homology"/>
<dbReference type="Pfam" id="PF00593">
    <property type="entry name" value="TonB_dep_Rec_b-barrel"/>
    <property type="match status" value="1"/>
</dbReference>
<keyword evidence="4 8" id="KW-0812">Transmembrane</keyword>
<evidence type="ECO:0000313" key="12">
    <source>
        <dbReference type="EMBL" id="GGY65207.1"/>
    </source>
</evidence>
<keyword evidence="6 8" id="KW-0472">Membrane</keyword>
<keyword evidence="5 9" id="KW-0798">TonB box</keyword>
<reference evidence="13" key="1">
    <citation type="journal article" date="2019" name="Int. J. Syst. Evol. Microbiol.">
        <title>The Global Catalogue of Microorganisms (GCM) 10K type strain sequencing project: providing services to taxonomists for standard genome sequencing and annotation.</title>
        <authorList>
            <consortium name="The Broad Institute Genomics Platform"/>
            <consortium name="The Broad Institute Genome Sequencing Center for Infectious Disease"/>
            <person name="Wu L."/>
            <person name="Ma J."/>
        </authorList>
    </citation>
    <scope>NUCLEOTIDE SEQUENCE [LARGE SCALE GENOMIC DNA]</scope>
    <source>
        <strain evidence="13">KCTC 32239</strain>
    </source>
</reference>
<dbReference type="PANTHER" id="PTHR30069:SF28">
    <property type="entry name" value="TONB-DEPENDENT RECEPTOR YNCD-RELATED"/>
    <property type="match status" value="1"/>
</dbReference>
<name>A0ABQ3ASG1_9GAMM</name>
<sequence length="654" mass="71800">MAQSGIETLVITGERSGASISGARLVDADEFQPGSRADAAELLQGVNGVQADSRSNYAQDTRITLRGFGARAAFGVRGLKLQIDGIPLSMPDGQGQFSGAVLDGVEQVSVVTGPSATLYGNGAGGVINLKTAIPQANYISIDTAADEDGLARHHILGEFHDGAMSARIQASKLNAEGNRPHASAEREQLGAQVYYQFDNGIEAQWRFDKERAPLLQDPLGLTQTQWQEDPYQLNSGAEFFNTRKSIEHLQNAFSLRQERGDQRWQIALWRGDRHIQQYLALRGDALSNSGGVVDLHRSFSGGNGNYTWDFELANSPASFTLGGEWSSMNDARKGYVNNAGVAGDLRRDEFNEADNHDAYALLQWQVTDKWQWLLGARQSHVELSVADYFIIPGKNADDSGDKKFSRSSETLATRYQINEQISVRAALGSGFETPTLTEMAYTNGDKGFNNTLDAATNRQQEISVDYQGKKLTLGVTAFAVKTQDELVVDQSNNGRTTYINATATERKGVEFNSRYAFNSHVDLRLALNYLDALYTEGQFDNLQLPGVAKQNHYVQINWSPLGNELLRLGLNGVHRGQVATNDNNQVKAPSYTTVDLSVSGKFKFYVQTDWWIKLANIGDENYVGSIIVNQTNGRAFEPASGRNLAAGVKFGYEF</sequence>
<evidence type="ECO:0000259" key="11">
    <source>
        <dbReference type="Pfam" id="PF07715"/>
    </source>
</evidence>
<keyword evidence="13" id="KW-1185">Reference proteome</keyword>
<evidence type="ECO:0000256" key="8">
    <source>
        <dbReference type="PROSITE-ProRule" id="PRU01360"/>
    </source>
</evidence>
<dbReference type="InterPro" id="IPR039426">
    <property type="entry name" value="TonB-dep_rcpt-like"/>
</dbReference>
<dbReference type="EMBL" id="BMYZ01000001">
    <property type="protein sequence ID" value="GGY65207.1"/>
    <property type="molecule type" value="Genomic_DNA"/>
</dbReference>
<feature type="domain" description="TonB-dependent receptor plug" evidence="11">
    <location>
        <begin position="26"/>
        <end position="125"/>
    </location>
</feature>
<comment type="similarity">
    <text evidence="8 9">Belongs to the TonB-dependent receptor family.</text>
</comment>